<evidence type="ECO:0008006" key="4">
    <source>
        <dbReference type="Google" id="ProtNLM"/>
    </source>
</evidence>
<dbReference type="EMBL" id="JAAIIJ010000016">
    <property type="protein sequence ID" value="NMN02241.1"/>
    <property type="molecule type" value="Genomic_DNA"/>
</dbReference>
<protein>
    <recommendedName>
        <fullName evidence="4">DUF4192 family protein</fullName>
    </recommendedName>
</protein>
<dbReference type="Proteomes" id="UP000553756">
    <property type="component" value="Unassembled WGS sequence"/>
</dbReference>
<feature type="compositionally biased region" description="Basic and acidic residues" evidence="1">
    <location>
        <begin position="28"/>
        <end position="43"/>
    </location>
</feature>
<reference evidence="2 3" key="1">
    <citation type="submission" date="2020-02" db="EMBL/GenBank/DDBJ databases">
        <title>Characterization of phylogenetic diversity of novel bifidobacterial species isolated in Czech ZOOs.</title>
        <authorList>
            <person name="Lugli G.A."/>
            <person name="Vera N.B."/>
            <person name="Ventura M."/>
        </authorList>
    </citation>
    <scope>NUCLEOTIDE SEQUENCE [LARGE SCALE GENOMIC DNA]</scope>
    <source>
        <strain evidence="2 3">DSM 109963</strain>
    </source>
</reference>
<gene>
    <name evidence="2" type="ORF">G1C94_0863</name>
</gene>
<dbReference type="InterPro" id="IPR025447">
    <property type="entry name" value="DUF4192"/>
</dbReference>
<comment type="caution">
    <text evidence="2">The sequence shown here is derived from an EMBL/GenBank/DDBJ whole genome shotgun (WGS) entry which is preliminary data.</text>
</comment>
<name>A0ABX1SWM7_9BIFI</name>
<organism evidence="2 3">
    <name type="scientific">Bifidobacterium panos</name>
    <dbReference type="NCBI Taxonomy" id="2675321"/>
    <lineage>
        <taxon>Bacteria</taxon>
        <taxon>Bacillati</taxon>
        <taxon>Actinomycetota</taxon>
        <taxon>Actinomycetes</taxon>
        <taxon>Bifidobacteriales</taxon>
        <taxon>Bifidobacteriaceae</taxon>
        <taxon>Bifidobacterium</taxon>
    </lineage>
</organism>
<keyword evidence="3" id="KW-1185">Reference proteome</keyword>
<evidence type="ECO:0000313" key="3">
    <source>
        <dbReference type="Proteomes" id="UP000553756"/>
    </source>
</evidence>
<feature type="region of interest" description="Disordered" evidence="1">
    <location>
        <begin position="1"/>
        <end position="49"/>
    </location>
</feature>
<evidence type="ECO:0000256" key="1">
    <source>
        <dbReference type="SAM" id="MobiDB-lite"/>
    </source>
</evidence>
<dbReference type="Pfam" id="PF13830">
    <property type="entry name" value="DUF4192"/>
    <property type="match status" value="1"/>
</dbReference>
<proteinExistence type="predicted"/>
<dbReference type="RefSeq" id="WP_172145234.1">
    <property type="nucleotide sequence ID" value="NZ_JAAIIJ010000016.1"/>
</dbReference>
<accession>A0ABX1SWM7</accession>
<sequence>MTSTTNHASRHAHERPTGKTAKGPGQRQDAHSRGRRRKDDGTRRPNKRLGRAIHIDCPEECELFFANLEPFTQNRMRKLREQLRRNRRDMGPEQANAEWIQEPLNAWLSQLDTRTIDLDEENMAALAVGLNEVMSIRDALIISLIVDETACDADMLMDIVSRPCTRRVSKSVHHLLSEAFDDELGPDRARCQAGLMMLNAMAKMVPKPMRAQPLAVIAYVLWWVGDSRASSYALQSLEVDRDCSLAAIVLRTLDCGMEPACCDE</sequence>
<evidence type="ECO:0000313" key="2">
    <source>
        <dbReference type="EMBL" id="NMN02241.1"/>
    </source>
</evidence>